<dbReference type="OrthoDB" id="2624652at2759"/>
<evidence type="ECO:0000256" key="1">
    <source>
        <dbReference type="ARBA" id="ARBA00005969"/>
    </source>
</evidence>
<dbReference type="InterPro" id="IPR015943">
    <property type="entry name" value="WD40/YVTN_repeat-like_dom_sf"/>
</dbReference>
<comment type="similarity">
    <text evidence="1">Belongs to the WD repeat Groucho/TLE family.</text>
</comment>
<dbReference type="PANTHER" id="PTHR10814">
    <property type="entry name" value="TRANSDUCIN-LIKE ENHANCER PROTEIN"/>
    <property type="match status" value="1"/>
</dbReference>
<dbReference type="Proteomes" id="UP000006671">
    <property type="component" value="Unassembled WGS sequence"/>
</dbReference>
<accession>D2W4M9</accession>
<dbReference type="InterPro" id="IPR009146">
    <property type="entry name" value="Groucho_enhance"/>
</dbReference>
<dbReference type="InParanoid" id="D2W4M9"/>
<dbReference type="VEuPathDB" id="AmoebaDB:NAEGRDRAFT_76363"/>
<evidence type="ECO:0000313" key="3">
    <source>
        <dbReference type="Proteomes" id="UP000006671"/>
    </source>
</evidence>
<gene>
    <name evidence="2" type="ORF">NAEGRDRAFT_76363</name>
</gene>
<keyword evidence="3" id="KW-1185">Reference proteome</keyword>
<dbReference type="GeneID" id="8860823"/>
<sequence>MSNNNFEPSDTFVPRILFKTLFASVYKNFTCNKQLMMAESVRINEPQNTFKHTVLVSLYNTCMSNFVNREFDSPIETSKTPNANKKNILDLDLVQLDKVSEETVKMWDINSGKCFQEFQTNSRVLSLTNSPASDLIVYGLEDGGLDLVTYKTQSNSHNVIKHSDCVLTTKFSPKGNYIISGAKGGMLTISGVDACFRQLASELLSNSVLSCDVVSSTDGDYISVGTWDNKISLYKLVGV</sequence>
<dbReference type="GO" id="GO:0003714">
    <property type="term" value="F:transcription corepressor activity"/>
    <property type="evidence" value="ECO:0007669"/>
    <property type="project" value="TreeGrafter"/>
</dbReference>
<dbReference type="RefSeq" id="XP_002668717.1">
    <property type="nucleotide sequence ID" value="XM_002668671.1"/>
</dbReference>
<name>D2W4M9_NAEGR</name>
<dbReference type="Gene3D" id="2.130.10.10">
    <property type="entry name" value="YVTN repeat-like/Quinoprotein amine dehydrogenase"/>
    <property type="match status" value="1"/>
</dbReference>
<dbReference type="KEGG" id="ngr:NAEGRDRAFT_76363"/>
<organism evidence="3">
    <name type="scientific">Naegleria gruberi</name>
    <name type="common">Amoeba</name>
    <dbReference type="NCBI Taxonomy" id="5762"/>
    <lineage>
        <taxon>Eukaryota</taxon>
        <taxon>Discoba</taxon>
        <taxon>Heterolobosea</taxon>
        <taxon>Tetramitia</taxon>
        <taxon>Eutetramitia</taxon>
        <taxon>Vahlkampfiidae</taxon>
        <taxon>Naegleria</taxon>
    </lineage>
</organism>
<dbReference type="eggNOG" id="KOG0639">
    <property type="taxonomic scope" value="Eukaryota"/>
</dbReference>
<dbReference type="GO" id="GO:0005634">
    <property type="term" value="C:nucleus"/>
    <property type="evidence" value="ECO:0007669"/>
    <property type="project" value="InterPro"/>
</dbReference>
<dbReference type="InterPro" id="IPR036322">
    <property type="entry name" value="WD40_repeat_dom_sf"/>
</dbReference>
<reference evidence="2 3" key="1">
    <citation type="journal article" date="2010" name="Cell">
        <title>The genome of Naegleria gruberi illuminates early eukaryotic versatility.</title>
        <authorList>
            <person name="Fritz-Laylin L.K."/>
            <person name="Prochnik S.E."/>
            <person name="Ginger M.L."/>
            <person name="Dacks J.B."/>
            <person name="Carpenter M.L."/>
            <person name="Field M.C."/>
            <person name="Kuo A."/>
            <person name="Paredez A."/>
            <person name="Chapman J."/>
            <person name="Pham J."/>
            <person name="Shu S."/>
            <person name="Neupane R."/>
            <person name="Cipriano M."/>
            <person name="Mancuso J."/>
            <person name="Tu H."/>
            <person name="Salamov A."/>
            <person name="Lindquist E."/>
            <person name="Shapiro H."/>
            <person name="Lucas S."/>
            <person name="Grigoriev I.V."/>
            <person name="Cande W.Z."/>
            <person name="Fulton C."/>
            <person name="Rokhsar D.S."/>
            <person name="Dawson S.C."/>
        </authorList>
    </citation>
    <scope>NUCLEOTIDE SEQUENCE [LARGE SCALE GENOMIC DNA]</scope>
    <source>
        <strain evidence="2 3">NEG-M</strain>
    </source>
</reference>
<dbReference type="PANTHER" id="PTHR10814:SF21">
    <property type="entry name" value="PROTEIN GROUCHO"/>
    <property type="match status" value="1"/>
</dbReference>
<dbReference type="InterPro" id="IPR001680">
    <property type="entry name" value="WD40_rpt"/>
</dbReference>
<dbReference type="GO" id="GO:0090090">
    <property type="term" value="P:negative regulation of canonical Wnt signaling pathway"/>
    <property type="evidence" value="ECO:0007669"/>
    <property type="project" value="TreeGrafter"/>
</dbReference>
<dbReference type="GO" id="GO:0005667">
    <property type="term" value="C:transcription regulator complex"/>
    <property type="evidence" value="ECO:0007669"/>
    <property type="project" value="TreeGrafter"/>
</dbReference>
<dbReference type="EMBL" id="GG738967">
    <property type="protein sequence ID" value="EFC35973.1"/>
    <property type="molecule type" value="Genomic_DNA"/>
</dbReference>
<evidence type="ECO:0000313" key="2">
    <source>
        <dbReference type="EMBL" id="EFC35973.1"/>
    </source>
</evidence>
<proteinExistence type="inferred from homology"/>
<dbReference type="AlphaFoldDB" id="D2W4M9"/>
<dbReference type="Pfam" id="PF00400">
    <property type="entry name" value="WD40"/>
    <property type="match status" value="2"/>
</dbReference>
<dbReference type="SUPFAM" id="SSF50978">
    <property type="entry name" value="WD40 repeat-like"/>
    <property type="match status" value="1"/>
</dbReference>
<protein>
    <submittedName>
        <fullName evidence="2">Predicted protein</fullName>
    </submittedName>
</protein>
<dbReference type="STRING" id="5762.D2W4M9"/>